<feature type="region of interest" description="Disordered" evidence="1">
    <location>
        <begin position="102"/>
        <end position="146"/>
    </location>
</feature>
<dbReference type="Proteomes" id="UP000638986">
    <property type="component" value="Unassembled WGS sequence"/>
</dbReference>
<keyword evidence="4" id="KW-0449">Lipoprotein</keyword>
<accession>A0A2X2CYT3</accession>
<reference evidence="3 7" key="3">
    <citation type="submission" date="2020-11" db="EMBL/GenBank/DDBJ databases">
        <title>Enhanced detection system for hospital associated transmission using whole genome sequencing surveillance.</title>
        <authorList>
            <person name="Harrison L.H."/>
            <person name="Van Tyne D."/>
            <person name="Marsh J.W."/>
            <person name="Griffith M.P."/>
            <person name="Snyder D.J."/>
            <person name="Cooper V.S."/>
            <person name="Mustapha M."/>
        </authorList>
    </citation>
    <scope>NUCLEOTIDE SEQUENCE [LARGE SCALE GENOMIC DNA]</scope>
    <source>
        <strain evidence="3 7">PSB00013</strain>
    </source>
</reference>
<dbReference type="Proteomes" id="UP000626180">
    <property type="component" value="Unassembled WGS sequence"/>
</dbReference>
<evidence type="ECO:0000313" key="7">
    <source>
        <dbReference type="Proteomes" id="UP000638986"/>
    </source>
</evidence>
<dbReference type="EMBL" id="UAUF01000014">
    <property type="protein sequence ID" value="SPZ13218.1"/>
    <property type="molecule type" value="Genomic_DNA"/>
</dbReference>
<reference evidence="4 5" key="1">
    <citation type="submission" date="2018-06" db="EMBL/GenBank/DDBJ databases">
        <authorList>
            <consortium name="Pathogen Informatics"/>
            <person name="Doyle S."/>
        </authorList>
    </citation>
    <scope>NUCLEOTIDE SEQUENCE [LARGE SCALE GENOMIC DNA]</scope>
    <source>
        <strain evidence="4 5">NCTC11842</strain>
    </source>
</reference>
<dbReference type="PROSITE" id="PS51257">
    <property type="entry name" value="PROKAR_LIPOPROTEIN"/>
    <property type="match status" value="1"/>
</dbReference>
<reference evidence="2 6" key="2">
    <citation type="submission" date="2020-10" db="EMBL/GenBank/DDBJ databases">
        <title>Genome sequences of Pseudomonas isolates.</title>
        <authorList>
            <person name="Wessels L."/>
            <person name="Reich F."/>
            <person name="Hammerl J."/>
        </authorList>
    </citation>
    <scope>NUCLEOTIDE SEQUENCE [LARGE SCALE GENOMIC DNA]</scope>
    <source>
        <strain evidence="2 6">20-MO00624-0</strain>
    </source>
</reference>
<evidence type="ECO:0000313" key="3">
    <source>
        <dbReference type="EMBL" id="MBH3440642.1"/>
    </source>
</evidence>
<keyword evidence="6" id="KW-1185">Reference proteome</keyword>
<dbReference type="Pfam" id="PF06693">
    <property type="entry name" value="DUF1190"/>
    <property type="match status" value="1"/>
</dbReference>
<gene>
    <name evidence="3" type="ORF">I5Q09_18315</name>
    <name evidence="2" type="ORF">IRZ65_15930</name>
    <name evidence="4" type="ORF">NCTC11842_04939</name>
</gene>
<evidence type="ECO:0000313" key="6">
    <source>
        <dbReference type="Proteomes" id="UP000626180"/>
    </source>
</evidence>
<evidence type="ECO:0000313" key="2">
    <source>
        <dbReference type="EMBL" id="MBF8642176.1"/>
    </source>
</evidence>
<evidence type="ECO:0000313" key="5">
    <source>
        <dbReference type="Proteomes" id="UP000250443"/>
    </source>
</evidence>
<dbReference type="Proteomes" id="UP000250443">
    <property type="component" value="Unassembled WGS sequence"/>
</dbReference>
<dbReference type="EMBL" id="JADTXM010000013">
    <property type="protein sequence ID" value="MBH3440642.1"/>
    <property type="molecule type" value="Genomic_DNA"/>
</dbReference>
<evidence type="ECO:0000256" key="1">
    <source>
        <dbReference type="SAM" id="MobiDB-lite"/>
    </source>
</evidence>
<sequence length="201" mass="21799">MKRSRAIQLVLVGVTPLMLAGCDQPKPGYLYRSVAECIRDGTFTPSLCSSEYESSRAVHHRSAPRYASLGECEIDFGTNGCELLEPRSSFYVPLMTGFLLGQRPPRESESSSSGGASYGYSSSVSGGQRQREYTRTFPSQPLYQSRDDLAHYRTANNEVVGSRPGIAYLNKSAYASSESRVVSRGGFGARAASYSSRSSGS</sequence>
<dbReference type="EMBL" id="JADMCD010000008">
    <property type="protein sequence ID" value="MBF8642176.1"/>
    <property type="molecule type" value="Genomic_DNA"/>
</dbReference>
<dbReference type="AlphaFoldDB" id="A0A2X2CYT3"/>
<name>A0A2X2CYT3_PSELU</name>
<protein>
    <submittedName>
        <fullName evidence="2">DUF1190 domain-containing protein</fullName>
    </submittedName>
    <submittedName>
        <fullName evidence="4">Putative lipoprotein</fullName>
    </submittedName>
</protein>
<proteinExistence type="predicted"/>
<dbReference type="InterPro" id="IPR009576">
    <property type="entry name" value="Biofilm_formation_YgiB"/>
</dbReference>
<dbReference type="RefSeq" id="WP_010796674.1">
    <property type="nucleotide sequence ID" value="NZ_CP044086.1"/>
</dbReference>
<evidence type="ECO:0000313" key="4">
    <source>
        <dbReference type="EMBL" id="SPZ13218.1"/>
    </source>
</evidence>
<feature type="compositionally biased region" description="Low complexity" evidence="1">
    <location>
        <begin position="110"/>
        <end position="127"/>
    </location>
</feature>
<organism evidence="4 5">
    <name type="scientific">Pseudomonas luteola</name>
    <dbReference type="NCBI Taxonomy" id="47886"/>
    <lineage>
        <taxon>Bacteria</taxon>
        <taxon>Pseudomonadati</taxon>
        <taxon>Pseudomonadota</taxon>
        <taxon>Gammaproteobacteria</taxon>
        <taxon>Pseudomonadales</taxon>
        <taxon>Pseudomonadaceae</taxon>
        <taxon>Pseudomonas</taxon>
    </lineage>
</organism>